<evidence type="ECO:0000313" key="1">
    <source>
        <dbReference type="EMBL" id="CAB3219589.1"/>
    </source>
</evidence>
<gene>
    <name evidence="1" type="primary">0610012g03rik</name>
</gene>
<dbReference type="InterPro" id="IPR042407">
    <property type="entry name" value="NCBP2-AS2"/>
</dbReference>
<dbReference type="AlphaFoldDB" id="A0A6F9D4T6"/>
<protein>
    <submittedName>
        <fullName evidence="1">Uncharacterized protein NCBP2-AS2-like</fullName>
    </submittedName>
</protein>
<dbReference type="PANTHER" id="PTHR41161">
    <property type="entry name" value="PROTEIN NCBP2AS2"/>
    <property type="match status" value="1"/>
</dbReference>
<name>A0A6F9D4T6_9ASCI</name>
<dbReference type="PANTHER" id="PTHR41161:SF1">
    <property type="entry name" value="PROTEIN NCBP2AS2"/>
    <property type="match status" value="1"/>
</dbReference>
<dbReference type="EMBL" id="LR782556">
    <property type="protein sequence ID" value="CAB3219589.1"/>
    <property type="molecule type" value="mRNA"/>
</dbReference>
<organism evidence="1">
    <name type="scientific">Phallusia mammillata</name>
    <dbReference type="NCBI Taxonomy" id="59560"/>
    <lineage>
        <taxon>Eukaryota</taxon>
        <taxon>Metazoa</taxon>
        <taxon>Chordata</taxon>
        <taxon>Tunicata</taxon>
        <taxon>Ascidiacea</taxon>
        <taxon>Phlebobranchia</taxon>
        <taxon>Ascidiidae</taxon>
        <taxon>Phallusia</taxon>
    </lineage>
</organism>
<sequence length="93" mass="10324">MPLRRLLGLILNNAQLIEQLSETKLMRRAAQITVGLYTRLTAGGISSANQMESKVKKKITDFADAPPQGSGFFASFREELAKEQAKMKRDGKL</sequence>
<reference evidence="1" key="1">
    <citation type="submission" date="2020-04" db="EMBL/GenBank/DDBJ databases">
        <authorList>
            <person name="Neveu A P."/>
        </authorList>
    </citation>
    <scope>NUCLEOTIDE SEQUENCE</scope>
    <source>
        <tissue evidence="1">Whole embryo</tissue>
    </source>
</reference>
<proteinExistence type="evidence at transcript level"/>
<accession>A0A6F9D4T6</accession>